<evidence type="ECO:0000256" key="1">
    <source>
        <dbReference type="SAM" id="MobiDB-lite"/>
    </source>
</evidence>
<dbReference type="EMBL" id="BJWL01000011">
    <property type="protein sequence ID" value="GFY97347.1"/>
    <property type="molecule type" value="Genomic_DNA"/>
</dbReference>
<comment type="caution">
    <text evidence="2">The sequence shown here is derived from an EMBL/GenBank/DDBJ whole genome shotgun (WGS) entry which is preliminary data.</text>
</comment>
<accession>A0A7J0FHF5</accession>
<reference evidence="2 3" key="1">
    <citation type="submission" date="2019-07" db="EMBL/GenBank/DDBJ databases">
        <title>De Novo Assembly of kiwifruit Actinidia rufa.</title>
        <authorList>
            <person name="Sugita-Konishi S."/>
            <person name="Sato K."/>
            <person name="Mori E."/>
            <person name="Abe Y."/>
            <person name="Kisaki G."/>
            <person name="Hamano K."/>
            <person name="Suezawa K."/>
            <person name="Otani M."/>
            <person name="Fukuda T."/>
            <person name="Manabe T."/>
            <person name="Gomi K."/>
            <person name="Tabuchi M."/>
            <person name="Akimitsu K."/>
            <person name="Kataoka I."/>
        </authorList>
    </citation>
    <scope>NUCLEOTIDE SEQUENCE [LARGE SCALE GENOMIC DNA]</scope>
    <source>
        <strain evidence="3">cv. Fuchu</strain>
    </source>
</reference>
<feature type="compositionally biased region" description="Low complexity" evidence="1">
    <location>
        <begin position="160"/>
        <end position="173"/>
    </location>
</feature>
<keyword evidence="3" id="KW-1185">Reference proteome</keyword>
<gene>
    <name evidence="2" type="ORF">Acr_11g0016530</name>
</gene>
<sequence>MHFQIEVSAPSHLGALLPLTGVRCKVRRFASCRDSISPPLCAQLERSPLRISSERDSFRRRRACRCASTLSLSSELLHGHPAMVAPSRVWPDFHTYPKPSPCAPVPLWIFQVHPSGSPVLALRASVQRLLLLSIHLANTTGPMSDSSSHVWTFSLSRYKPSSLPSPAASPVSLENSECSSTSFIASTPASQ</sequence>
<name>A0A7J0FHF5_9ERIC</name>
<dbReference type="Proteomes" id="UP000585474">
    <property type="component" value="Unassembled WGS sequence"/>
</dbReference>
<proteinExistence type="predicted"/>
<evidence type="ECO:0000313" key="3">
    <source>
        <dbReference type="Proteomes" id="UP000585474"/>
    </source>
</evidence>
<feature type="compositionally biased region" description="Polar residues" evidence="1">
    <location>
        <begin position="174"/>
        <end position="191"/>
    </location>
</feature>
<protein>
    <submittedName>
        <fullName evidence="2">Uncharacterized protein</fullName>
    </submittedName>
</protein>
<feature type="region of interest" description="Disordered" evidence="1">
    <location>
        <begin position="159"/>
        <end position="191"/>
    </location>
</feature>
<evidence type="ECO:0000313" key="2">
    <source>
        <dbReference type="EMBL" id="GFY97347.1"/>
    </source>
</evidence>
<dbReference type="AlphaFoldDB" id="A0A7J0FHF5"/>
<organism evidence="2 3">
    <name type="scientific">Actinidia rufa</name>
    <dbReference type="NCBI Taxonomy" id="165716"/>
    <lineage>
        <taxon>Eukaryota</taxon>
        <taxon>Viridiplantae</taxon>
        <taxon>Streptophyta</taxon>
        <taxon>Embryophyta</taxon>
        <taxon>Tracheophyta</taxon>
        <taxon>Spermatophyta</taxon>
        <taxon>Magnoliopsida</taxon>
        <taxon>eudicotyledons</taxon>
        <taxon>Gunneridae</taxon>
        <taxon>Pentapetalae</taxon>
        <taxon>asterids</taxon>
        <taxon>Ericales</taxon>
        <taxon>Actinidiaceae</taxon>
        <taxon>Actinidia</taxon>
    </lineage>
</organism>